<evidence type="ECO:0000256" key="1">
    <source>
        <dbReference type="SAM" id="Phobius"/>
    </source>
</evidence>
<dbReference type="RefSeq" id="WP_187539413.1">
    <property type="nucleotide sequence ID" value="NZ_CP060718.1"/>
</dbReference>
<feature type="transmembrane region" description="Helical" evidence="1">
    <location>
        <begin position="45"/>
        <end position="62"/>
    </location>
</feature>
<proteinExistence type="predicted"/>
<sequence length="107" mass="11474">MAATGDGALLLYDYFKHMTTLALVTLGGILAIPQSIGTQMTVRELLPSLGLIALSGAFSLYAMEAIIKSRLESRPLPKSMRWNRLIVGGTFGIGVGAFLGLFMDLIQ</sequence>
<keyword evidence="3" id="KW-1185">Reference proteome</keyword>
<gene>
    <name evidence="2" type="ORF">H9L13_04555</name>
</gene>
<evidence type="ECO:0000313" key="2">
    <source>
        <dbReference type="EMBL" id="QNN68161.1"/>
    </source>
</evidence>
<evidence type="ECO:0000313" key="3">
    <source>
        <dbReference type="Proteomes" id="UP000515971"/>
    </source>
</evidence>
<dbReference type="AlphaFoldDB" id="A0A7G9SJY6"/>
<dbReference type="Proteomes" id="UP000515971">
    <property type="component" value="Chromosome"/>
</dbReference>
<dbReference type="EMBL" id="CP060718">
    <property type="protein sequence ID" value="QNN68161.1"/>
    <property type="molecule type" value="Genomic_DNA"/>
</dbReference>
<name>A0A7G9SJY6_9SPHN</name>
<keyword evidence="1" id="KW-0472">Membrane</keyword>
<feature type="transmembrane region" description="Helical" evidence="1">
    <location>
        <begin position="82"/>
        <end position="102"/>
    </location>
</feature>
<feature type="transmembrane region" description="Helical" evidence="1">
    <location>
        <begin position="14"/>
        <end position="33"/>
    </location>
</feature>
<accession>A0A7G9SJY6</accession>
<keyword evidence="1" id="KW-1133">Transmembrane helix</keyword>
<protein>
    <submittedName>
        <fullName evidence="2">Uncharacterized protein</fullName>
    </submittedName>
</protein>
<reference evidence="2 3" key="1">
    <citation type="submission" date="2020-08" db="EMBL/GenBank/DDBJ databases">
        <title>Genome sequence of Sphingomonas lutea KCTC 23642T.</title>
        <authorList>
            <person name="Hyun D.-W."/>
            <person name="Bae J.-W."/>
        </authorList>
    </citation>
    <scope>NUCLEOTIDE SEQUENCE [LARGE SCALE GENOMIC DNA]</scope>
    <source>
        <strain evidence="2 3">KCTC 23642</strain>
    </source>
</reference>
<organism evidence="2 3">
    <name type="scientific">Sphingomonas lutea</name>
    <dbReference type="NCBI Taxonomy" id="1045317"/>
    <lineage>
        <taxon>Bacteria</taxon>
        <taxon>Pseudomonadati</taxon>
        <taxon>Pseudomonadota</taxon>
        <taxon>Alphaproteobacteria</taxon>
        <taxon>Sphingomonadales</taxon>
        <taxon>Sphingomonadaceae</taxon>
        <taxon>Sphingomonas</taxon>
    </lineage>
</organism>
<dbReference type="KEGG" id="slut:H9L13_04555"/>
<keyword evidence="1" id="KW-0812">Transmembrane</keyword>